<name>A0A6A4U007_SCOMX</name>
<evidence type="ECO:0000313" key="3">
    <source>
        <dbReference type="Proteomes" id="UP000438429"/>
    </source>
</evidence>
<feature type="compositionally biased region" description="Basic and acidic residues" evidence="1">
    <location>
        <begin position="106"/>
        <end position="126"/>
    </location>
</feature>
<organism evidence="2 3">
    <name type="scientific">Scophthalmus maximus</name>
    <name type="common">Turbot</name>
    <name type="synonym">Psetta maxima</name>
    <dbReference type="NCBI Taxonomy" id="52904"/>
    <lineage>
        <taxon>Eukaryota</taxon>
        <taxon>Metazoa</taxon>
        <taxon>Chordata</taxon>
        <taxon>Craniata</taxon>
        <taxon>Vertebrata</taxon>
        <taxon>Euteleostomi</taxon>
        <taxon>Actinopterygii</taxon>
        <taxon>Neopterygii</taxon>
        <taxon>Teleostei</taxon>
        <taxon>Neoteleostei</taxon>
        <taxon>Acanthomorphata</taxon>
        <taxon>Carangaria</taxon>
        <taxon>Pleuronectiformes</taxon>
        <taxon>Pleuronectoidei</taxon>
        <taxon>Scophthalmidae</taxon>
        <taxon>Scophthalmus</taxon>
    </lineage>
</organism>
<evidence type="ECO:0000256" key="1">
    <source>
        <dbReference type="SAM" id="MobiDB-lite"/>
    </source>
</evidence>
<accession>A0A6A4U007</accession>
<feature type="compositionally biased region" description="Polar residues" evidence="1">
    <location>
        <begin position="127"/>
        <end position="136"/>
    </location>
</feature>
<protein>
    <submittedName>
        <fullName evidence="2">Uncharacterized protein</fullName>
    </submittedName>
</protein>
<evidence type="ECO:0000313" key="2">
    <source>
        <dbReference type="EMBL" id="KAF0047632.1"/>
    </source>
</evidence>
<comment type="caution">
    <text evidence="2">The sequence shown here is derived from an EMBL/GenBank/DDBJ whole genome shotgun (WGS) entry which is preliminary data.</text>
</comment>
<gene>
    <name evidence="2" type="ORF">F2P81_001265</name>
</gene>
<proteinExistence type="predicted"/>
<reference evidence="2 3" key="1">
    <citation type="submission" date="2019-06" db="EMBL/GenBank/DDBJ databases">
        <title>Draft genomes of female and male turbot (Scophthalmus maximus).</title>
        <authorList>
            <person name="Xu H."/>
            <person name="Xu X.-W."/>
            <person name="Shao C."/>
            <person name="Chen S."/>
        </authorList>
    </citation>
    <scope>NUCLEOTIDE SEQUENCE [LARGE SCALE GENOMIC DNA]</scope>
    <source>
        <strain evidence="2">Ysfricsl-2016a</strain>
        <tissue evidence="2">Blood</tissue>
    </source>
</reference>
<feature type="region of interest" description="Disordered" evidence="1">
    <location>
        <begin position="101"/>
        <end position="136"/>
    </location>
</feature>
<dbReference type="EMBL" id="VEVO01000001">
    <property type="protein sequence ID" value="KAF0047632.1"/>
    <property type="molecule type" value="Genomic_DNA"/>
</dbReference>
<dbReference type="Proteomes" id="UP000438429">
    <property type="component" value="Unassembled WGS sequence"/>
</dbReference>
<sequence>MPSRFLVAVKRKVPVYRLDKRIQRVDQRSPEEKLQRATTVGQCHLTSAALLFSLIQRNPNSSQGQQHSMQLQGPATKTTTVNIMLKKKPFPHQCLECIHERNHKRGKEEKKRRMRDDKDTGAREAKATSSQYHSFSSMSRMPVITTSSSSKQQIVNVIHYIIEGRYQSMVQKSETTFPITVDVSVAPLLDF</sequence>
<dbReference type="AlphaFoldDB" id="A0A6A4U007"/>